<accession>A0A927QYW2</accession>
<evidence type="ECO:0000313" key="2">
    <source>
        <dbReference type="EMBL" id="MBE1488327.1"/>
    </source>
</evidence>
<evidence type="ECO:0000313" key="3">
    <source>
        <dbReference type="Proteomes" id="UP000649753"/>
    </source>
</evidence>
<reference evidence="2" key="1">
    <citation type="submission" date="2020-10" db="EMBL/GenBank/DDBJ databases">
        <title>Sequencing the genomes of 1000 actinobacteria strains.</title>
        <authorList>
            <person name="Klenk H.-P."/>
        </authorList>
    </citation>
    <scope>NUCLEOTIDE SEQUENCE</scope>
    <source>
        <strain evidence="2">DSM 46832</strain>
    </source>
</reference>
<gene>
    <name evidence="2" type="ORF">H4W31_003965</name>
</gene>
<dbReference type="Proteomes" id="UP000649753">
    <property type="component" value="Unassembled WGS sequence"/>
</dbReference>
<dbReference type="RefSeq" id="WP_192768011.1">
    <property type="nucleotide sequence ID" value="NZ_JADBEB010000001.1"/>
</dbReference>
<comment type="caution">
    <text evidence="2">The sequence shown here is derived from an EMBL/GenBank/DDBJ whole genome shotgun (WGS) entry which is preliminary data.</text>
</comment>
<name>A0A927QYW2_9ACTN</name>
<feature type="signal peptide" evidence="1">
    <location>
        <begin position="1"/>
        <end position="19"/>
    </location>
</feature>
<evidence type="ECO:0008006" key="4">
    <source>
        <dbReference type="Google" id="ProtNLM"/>
    </source>
</evidence>
<organism evidence="2 3">
    <name type="scientific">Plantactinospora soyae</name>
    <dbReference type="NCBI Taxonomy" id="1544732"/>
    <lineage>
        <taxon>Bacteria</taxon>
        <taxon>Bacillati</taxon>
        <taxon>Actinomycetota</taxon>
        <taxon>Actinomycetes</taxon>
        <taxon>Micromonosporales</taxon>
        <taxon>Micromonosporaceae</taxon>
        <taxon>Plantactinospora</taxon>
    </lineage>
</organism>
<keyword evidence="1" id="KW-0732">Signal</keyword>
<protein>
    <recommendedName>
        <fullName evidence="4">Tat pathway signal sequence domain protein</fullName>
    </recommendedName>
</protein>
<evidence type="ECO:0000256" key="1">
    <source>
        <dbReference type="SAM" id="SignalP"/>
    </source>
</evidence>
<proteinExistence type="predicted"/>
<dbReference type="EMBL" id="JADBEB010000001">
    <property type="protein sequence ID" value="MBE1488327.1"/>
    <property type="molecule type" value="Genomic_DNA"/>
</dbReference>
<keyword evidence="3" id="KW-1185">Reference proteome</keyword>
<feature type="chain" id="PRO_5036837170" description="Tat pathway signal sequence domain protein" evidence="1">
    <location>
        <begin position="20"/>
        <end position="180"/>
    </location>
</feature>
<sequence length="180" mass="17753">MALGAVVAVTVFAAGPASAFVPTSGSDPGSGSLTAAGLAAEGLTAKGLAPSGAGAAVHLLSQSGGTARGGLVAATTCTVSISPPVRSGAASVAVDYSVHCDQEVNSIYGIIGIFRGNESTPLENTVDQFDLGRFGGGFQIQRTCATGTLYALMRVIVNFKTGSPTRIDTNFAGPAGAITC</sequence>
<dbReference type="AlphaFoldDB" id="A0A927QYW2"/>